<sequence>MADYLKTAGWLVLVSWWLTPIISLLVNKLFAYLFSNVSRKFSSLETIIVPYLKQTLISVLEQRMQRVVEDKGSRDDLKTLAKLEEDIKSAFYEAQDIMDTVEYHRTEEEALGHTSSWVQCRLLAGRASIACCFWRSCFCFLEDENILVSAAAHTRFLQSWFCLGRWVDVTRAALLQCVLRLYQLGRFIIQGLVCKMHSAIHTARAMLRQCAQCLCQQHLLPVSAETSISESRGSMVGPGTLSAAPPTAFDATAGTAEELDGAKPPLKRPAEKVVEDEEKVKGEIEEEDEDDDIDEEEDEDEEEEEEKKDEEKGALWRCIRQCFQSMLILFMNAIVVVRFIRDWPYEVVSIKSNQRGEIAEYSFFPPFGTNSLSKRIEHLENILDDLKKSNLLNQQSSSSEIPVKDSNKESSSSSEVSIKDTKKETSSREEQIDDLHRKIERKVFGRDKELKRICGMFRKRPDRHHSKPYSVLGVHGIAGSGKSTLAYYICDHEKKAEDKYFDLIMFSHVSVTFRVDKIFRDMLREITKDQQCSSKDIETLRNELTRKLKEKRFLLVLDDVWFSDKNQKEQDILLDALRAGKSGSRILVTAQTKDAATALGAEEQMLIPDLEDEEYLTLFMHHALQGTVDPDGKFERIGRSIAKKLLRSPIAAVALGRRLQAEKCISFWETTANLDVLNETMGALWWSFQQLGVDTRRCFQYCSTFPKGYKLDRFELVHCWIAQGFVNTTSNATEELEDVGQRYLEELVKFSFLQVTTFGTDRFTIHDLLHKLVEMVAGSEAFRLDDLNGLPAKNIPPGVRHLFIETKNVAQVAQIAQKNLDLGNLRTLIIKEPFVLMQMKKRRHDLEKFIECLFMRLRKLRVLIIELNTRPKELSFFPASIDKMKHLRYFSFDCLFTYEGLILPSTFSKLYQMQTILFGSDLNHLTMSYPVGMDNLIRLRHIRDWQGFPNIGRIKSLQTMHFFHVKKEQGCELKQLKHLNKLRGHLKIDGLENVGSKEEAIEADLASKKRVTDLELAFGWHRTKDADMEAEVLEGLCPSTHLQELTIKGYNGSRYPGWMLSGQQHPDAPKQLRKLVLRYCNSPLVSFPEDSEIFMNLRELEIKFCEWDTLPKNMECLVSLQSLDISGYGRNKMVLLPTLPRSLHKISICKWDLVLENMEHLVSLESLDIYCCDKMELLPTLPQSLMKIRISCCDLLSRTCLEEGHENWQKIQHVPCKEIDI</sequence>
<evidence type="ECO:0000256" key="1">
    <source>
        <dbReference type="ARBA" id="ARBA00022614"/>
    </source>
</evidence>
<organism evidence="6 7">
    <name type="scientific">Paspalum notatum var. saurae</name>
    <dbReference type="NCBI Taxonomy" id="547442"/>
    <lineage>
        <taxon>Eukaryota</taxon>
        <taxon>Viridiplantae</taxon>
        <taxon>Streptophyta</taxon>
        <taxon>Embryophyta</taxon>
        <taxon>Tracheophyta</taxon>
        <taxon>Spermatophyta</taxon>
        <taxon>Magnoliopsida</taxon>
        <taxon>Liliopsida</taxon>
        <taxon>Poales</taxon>
        <taxon>Poaceae</taxon>
        <taxon>PACMAD clade</taxon>
        <taxon>Panicoideae</taxon>
        <taxon>Andropogonodae</taxon>
        <taxon>Paspaleae</taxon>
        <taxon>Paspalinae</taxon>
        <taxon>Paspalum</taxon>
    </lineage>
</organism>
<dbReference type="InterPro" id="IPR002182">
    <property type="entry name" value="NB-ARC"/>
</dbReference>
<dbReference type="Proteomes" id="UP001341281">
    <property type="component" value="Chromosome 01"/>
</dbReference>
<feature type="domain" description="AAA+ ATPase" evidence="5">
    <location>
        <begin position="468"/>
        <end position="611"/>
    </location>
</feature>
<evidence type="ECO:0000256" key="4">
    <source>
        <dbReference type="SAM" id="Phobius"/>
    </source>
</evidence>
<feature type="compositionally biased region" description="Basic and acidic residues" evidence="3">
    <location>
        <begin position="268"/>
        <end position="283"/>
    </location>
</feature>
<dbReference type="Pfam" id="PF25019">
    <property type="entry name" value="LRR_R13L1-DRL21"/>
    <property type="match status" value="1"/>
</dbReference>
<dbReference type="Pfam" id="PF00931">
    <property type="entry name" value="NB-ARC"/>
    <property type="match status" value="1"/>
</dbReference>
<evidence type="ECO:0000313" key="7">
    <source>
        <dbReference type="Proteomes" id="UP001341281"/>
    </source>
</evidence>
<evidence type="ECO:0000313" key="6">
    <source>
        <dbReference type="EMBL" id="WVZ49610.1"/>
    </source>
</evidence>
<feature type="region of interest" description="Disordered" evidence="3">
    <location>
        <begin position="257"/>
        <end position="311"/>
    </location>
</feature>
<feature type="transmembrane region" description="Helical" evidence="4">
    <location>
        <begin position="14"/>
        <end position="34"/>
    </location>
</feature>
<gene>
    <name evidence="6" type="ORF">U9M48_000951</name>
</gene>
<dbReference type="InterPro" id="IPR036388">
    <property type="entry name" value="WH-like_DNA-bd_sf"/>
</dbReference>
<keyword evidence="4" id="KW-0472">Membrane</keyword>
<dbReference type="EMBL" id="CP144745">
    <property type="protein sequence ID" value="WVZ49610.1"/>
    <property type="molecule type" value="Genomic_DNA"/>
</dbReference>
<evidence type="ECO:0000256" key="3">
    <source>
        <dbReference type="SAM" id="MobiDB-lite"/>
    </source>
</evidence>
<dbReference type="GO" id="GO:0043531">
    <property type="term" value="F:ADP binding"/>
    <property type="evidence" value="ECO:0007669"/>
    <property type="project" value="InterPro"/>
</dbReference>
<protein>
    <recommendedName>
        <fullName evidence="5">AAA+ ATPase domain-containing protein</fullName>
    </recommendedName>
</protein>
<name>A0AAQ3PHH4_PASNO</name>
<dbReference type="InterPro" id="IPR032675">
    <property type="entry name" value="LRR_dom_sf"/>
</dbReference>
<dbReference type="SUPFAM" id="SSF52058">
    <property type="entry name" value="L domain-like"/>
    <property type="match status" value="1"/>
</dbReference>
<feature type="region of interest" description="Disordered" evidence="3">
    <location>
        <begin position="394"/>
        <end position="433"/>
    </location>
</feature>
<evidence type="ECO:0000256" key="2">
    <source>
        <dbReference type="ARBA" id="ARBA00022821"/>
    </source>
</evidence>
<reference evidence="6 7" key="1">
    <citation type="submission" date="2024-02" db="EMBL/GenBank/DDBJ databases">
        <title>High-quality chromosome-scale genome assembly of Pensacola bahiagrass (Paspalum notatum Flugge var. saurae).</title>
        <authorList>
            <person name="Vega J.M."/>
            <person name="Podio M."/>
            <person name="Orjuela J."/>
            <person name="Siena L.A."/>
            <person name="Pessino S.C."/>
            <person name="Combes M.C."/>
            <person name="Mariac C."/>
            <person name="Albertini E."/>
            <person name="Pupilli F."/>
            <person name="Ortiz J.P.A."/>
            <person name="Leblanc O."/>
        </authorList>
    </citation>
    <scope>NUCLEOTIDE SEQUENCE [LARGE SCALE GENOMIC DNA]</scope>
    <source>
        <strain evidence="6">R1</strain>
        <tissue evidence="6">Leaf</tissue>
    </source>
</reference>
<keyword evidence="4" id="KW-0812">Transmembrane</keyword>
<dbReference type="Gene3D" id="3.80.10.10">
    <property type="entry name" value="Ribonuclease Inhibitor"/>
    <property type="match status" value="1"/>
</dbReference>
<dbReference type="GO" id="GO:0006952">
    <property type="term" value="P:defense response"/>
    <property type="evidence" value="ECO:0007669"/>
    <property type="project" value="UniProtKB-KW"/>
</dbReference>
<evidence type="ECO:0000259" key="5">
    <source>
        <dbReference type="SMART" id="SM00382"/>
    </source>
</evidence>
<keyword evidence="1" id="KW-0433">Leucine-rich repeat</keyword>
<keyword evidence="4" id="KW-1133">Transmembrane helix</keyword>
<keyword evidence="7" id="KW-1185">Reference proteome</keyword>
<proteinExistence type="predicted"/>
<dbReference type="PANTHER" id="PTHR36766:SF64">
    <property type="entry name" value="OS12G0206100 PROTEIN"/>
    <property type="match status" value="1"/>
</dbReference>
<dbReference type="InterPro" id="IPR056789">
    <property type="entry name" value="LRR_R13L1-DRL21"/>
</dbReference>
<accession>A0AAQ3PHH4</accession>
<feature type="compositionally biased region" description="Acidic residues" evidence="3">
    <location>
        <begin position="284"/>
        <end position="308"/>
    </location>
</feature>
<feature type="compositionally biased region" description="Basic and acidic residues" evidence="3">
    <location>
        <begin position="417"/>
        <end position="433"/>
    </location>
</feature>
<dbReference type="InterPro" id="IPR003593">
    <property type="entry name" value="AAA+_ATPase"/>
</dbReference>
<dbReference type="InterPro" id="IPR058922">
    <property type="entry name" value="WHD_DRP"/>
</dbReference>
<dbReference type="InterPro" id="IPR027417">
    <property type="entry name" value="P-loop_NTPase"/>
</dbReference>
<dbReference type="SMART" id="SM00382">
    <property type="entry name" value="AAA"/>
    <property type="match status" value="1"/>
</dbReference>
<dbReference type="Pfam" id="PF23559">
    <property type="entry name" value="WHD_DRP"/>
    <property type="match status" value="1"/>
</dbReference>
<keyword evidence="2" id="KW-0611">Plant defense</keyword>
<dbReference type="SUPFAM" id="SSF52540">
    <property type="entry name" value="P-loop containing nucleoside triphosphate hydrolases"/>
    <property type="match status" value="1"/>
</dbReference>
<dbReference type="PRINTS" id="PR00364">
    <property type="entry name" value="DISEASERSIST"/>
</dbReference>
<dbReference type="Gene3D" id="1.10.10.10">
    <property type="entry name" value="Winged helix-like DNA-binding domain superfamily/Winged helix DNA-binding domain"/>
    <property type="match status" value="1"/>
</dbReference>
<dbReference type="Gene3D" id="3.40.50.300">
    <property type="entry name" value="P-loop containing nucleotide triphosphate hydrolases"/>
    <property type="match status" value="1"/>
</dbReference>
<dbReference type="AlphaFoldDB" id="A0AAQ3PHH4"/>
<dbReference type="PANTHER" id="PTHR36766">
    <property type="entry name" value="PLANT BROAD-SPECTRUM MILDEW RESISTANCE PROTEIN RPW8"/>
    <property type="match status" value="1"/>
</dbReference>